<keyword evidence="1" id="KW-0812">Transmembrane</keyword>
<evidence type="ECO:0000313" key="3">
    <source>
        <dbReference type="Proteomes" id="UP000749646"/>
    </source>
</evidence>
<gene>
    <name evidence="2" type="ORF">BGZ65_001311</name>
</gene>
<dbReference type="EMBL" id="JAAAHW010003434">
    <property type="protein sequence ID" value="KAF9983897.1"/>
    <property type="molecule type" value="Genomic_DNA"/>
</dbReference>
<sequence length="480" mass="53220">FVSAGVRQVTERLSMNIGTVHYNTTIDDIVIVDDTTGVNGNLDGSIVLVDSHGVQRAFDHVIFATQANQAAATLAGHKDNHPLPKPFLADCEEGYKECDYGCIEEHNHIESEMPRSLTIESLKPSHPFYQQIKTLLKFPYERIRAVCHTDTSFLPKNPAHWRLLNIAKSSSADVLACPLNMISKELDQEMELRSRKARSPTSSVFSLRSSSSLTAATTAMPSHSTMAVNSHNSAMATHFMNGTSSTFGSTTKYLQTTNPLYPPRPETVISSAWFERAIVNPASMRVVDELDLLMEQQTTRWIDRNSGLAVHGQKEDEQGWTSMSASDRVWFVGSYAYPGIPLLEGSVASAAQVVDRILAAEPSHRLAPSVEASEDSFLKQSMPGWRRRAALLGQERQRDITNGGRLNHSRATMNSMYFQAAWKHPLQGPTGNSAHVESWRSSVYVEMAWMLVLYLVAIAKWFLVMVVESFGGDGSRWASV</sequence>
<dbReference type="AlphaFoldDB" id="A0A9P6MA48"/>
<dbReference type="OrthoDB" id="5977668at2759"/>
<organism evidence="2 3">
    <name type="scientific">Modicella reniformis</name>
    <dbReference type="NCBI Taxonomy" id="1440133"/>
    <lineage>
        <taxon>Eukaryota</taxon>
        <taxon>Fungi</taxon>
        <taxon>Fungi incertae sedis</taxon>
        <taxon>Mucoromycota</taxon>
        <taxon>Mortierellomycotina</taxon>
        <taxon>Mortierellomycetes</taxon>
        <taxon>Mortierellales</taxon>
        <taxon>Mortierellaceae</taxon>
        <taxon>Modicella</taxon>
    </lineage>
</organism>
<accession>A0A9P6MA48</accession>
<evidence type="ECO:0000256" key="1">
    <source>
        <dbReference type="SAM" id="Phobius"/>
    </source>
</evidence>
<feature type="transmembrane region" description="Helical" evidence="1">
    <location>
        <begin position="447"/>
        <end position="467"/>
    </location>
</feature>
<comment type="caution">
    <text evidence="2">The sequence shown here is derived from an EMBL/GenBank/DDBJ whole genome shotgun (WGS) entry which is preliminary data.</text>
</comment>
<name>A0A9P6MA48_9FUNG</name>
<evidence type="ECO:0000313" key="2">
    <source>
        <dbReference type="EMBL" id="KAF9983897.1"/>
    </source>
</evidence>
<proteinExistence type="predicted"/>
<keyword evidence="1" id="KW-0472">Membrane</keyword>
<dbReference type="SUPFAM" id="SSF51905">
    <property type="entry name" value="FAD/NAD(P)-binding domain"/>
    <property type="match status" value="1"/>
</dbReference>
<feature type="non-terminal residue" evidence="2">
    <location>
        <position position="480"/>
    </location>
</feature>
<keyword evidence="1" id="KW-1133">Transmembrane helix</keyword>
<dbReference type="Proteomes" id="UP000749646">
    <property type="component" value="Unassembled WGS sequence"/>
</dbReference>
<protein>
    <recommendedName>
        <fullName evidence="4">Amine oxidase domain-containing protein</fullName>
    </recommendedName>
</protein>
<dbReference type="InterPro" id="IPR036188">
    <property type="entry name" value="FAD/NAD-bd_sf"/>
</dbReference>
<keyword evidence="3" id="KW-1185">Reference proteome</keyword>
<evidence type="ECO:0008006" key="4">
    <source>
        <dbReference type="Google" id="ProtNLM"/>
    </source>
</evidence>
<reference evidence="2" key="1">
    <citation type="journal article" date="2020" name="Fungal Divers.">
        <title>Resolving the Mortierellaceae phylogeny through synthesis of multi-gene phylogenetics and phylogenomics.</title>
        <authorList>
            <person name="Vandepol N."/>
            <person name="Liber J."/>
            <person name="Desiro A."/>
            <person name="Na H."/>
            <person name="Kennedy M."/>
            <person name="Barry K."/>
            <person name="Grigoriev I.V."/>
            <person name="Miller A.N."/>
            <person name="O'Donnell K."/>
            <person name="Stajich J.E."/>
            <person name="Bonito G."/>
        </authorList>
    </citation>
    <scope>NUCLEOTIDE SEQUENCE</scope>
    <source>
        <strain evidence="2">MES-2147</strain>
    </source>
</reference>